<name>A0A0G4FP71_9ALVE</name>
<reference evidence="3" key="1">
    <citation type="submission" date="2014-11" db="EMBL/GenBank/DDBJ databases">
        <authorList>
            <person name="Otto D Thomas"/>
            <person name="Naeem Raeece"/>
        </authorList>
    </citation>
    <scope>NUCLEOTIDE SEQUENCE</scope>
</reference>
<dbReference type="AlphaFoldDB" id="A0A0G4FP71"/>
<dbReference type="Gene3D" id="3.40.50.410">
    <property type="entry name" value="von Willebrand factor, type A domain"/>
    <property type="match status" value="1"/>
</dbReference>
<accession>A0A0G4FP71</accession>
<dbReference type="EMBL" id="CDMZ01000520">
    <property type="protein sequence ID" value="CEM16040.1"/>
    <property type="molecule type" value="Genomic_DNA"/>
</dbReference>
<dbReference type="PhylomeDB" id="A0A0G4FP71"/>
<feature type="domain" description="VWFA" evidence="2">
    <location>
        <begin position="79"/>
        <end position="274"/>
    </location>
</feature>
<dbReference type="PANTHER" id="PTHR47763:SF4">
    <property type="entry name" value="ALPHA-PROTEIN KINASE VWKA"/>
    <property type="match status" value="1"/>
</dbReference>
<feature type="region of interest" description="Disordered" evidence="1">
    <location>
        <begin position="339"/>
        <end position="358"/>
    </location>
</feature>
<evidence type="ECO:0000313" key="3">
    <source>
        <dbReference type="EMBL" id="CEM16040.1"/>
    </source>
</evidence>
<evidence type="ECO:0000256" key="1">
    <source>
        <dbReference type="SAM" id="MobiDB-lite"/>
    </source>
</evidence>
<evidence type="ECO:0000259" key="2">
    <source>
        <dbReference type="PROSITE" id="PS50234"/>
    </source>
</evidence>
<dbReference type="PANTHER" id="PTHR47763">
    <property type="entry name" value="ALPHA-PROTEIN KINASE VWKA"/>
    <property type="match status" value="1"/>
</dbReference>
<gene>
    <name evidence="3" type="ORF">Cvel_18024</name>
</gene>
<dbReference type="InterPro" id="IPR002035">
    <property type="entry name" value="VWF_A"/>
</dbReference>
<dbReference type="PROSITE" id="PS50234">
    <property type="entry name" value="VWFA"/>
    <property type="match status" value="1"/>
</dbReference>
<proteinExistence type="predicted"/>
<dbReference type="VEuPathDB" id="CryptoDB:Cvel_18024"/>
<protein>
    <recommendedName>
        <fullName evidence="2">VWFA domain-containing protein</fullName>
    </recommendedName>
</protein>
<dbReference type="InterPro" id="IPR036465">
    <property type="entry name" value="vWFA_dom_sf"/>
</dbReference>
<feature type="region of interest" description="Disordered" evidence="1">
    <location>
        <begin position="486"/>
        <end position="506"/>
    </location>
</feature>
<dbReference type="InterPro" id="IPR052969">
    <property type="entry name" value="Thr-specific_kinase-like"/>
</dbReference>
<organism evidence="3">
    <name type="scientific">Chromera velia CCMP2878</name>
    <dbReference type="NCBI Taxonomy" id="1169474"/>
    <lineage>
        <taxon>Eukaryota</taxon>
        <taxon>Sar</taxon>
        <taxon>Alveolata</taxon>
        <taxon>Colpodellida</taxon>
        <taxon>Chromeraceae</taxon>
        <taxon>Chromera</taxon>
    </lineage>
</organism>
<dbReference type="Gene3D" id="3.30.200.20">
    <property type="entry name" value="Phosphorylase Kinase, domain 1"/>
    <property type="match status" value="1"/>
</dbReference>
<sequence length="530" mass="59505">MAGSQTAAEFESRALDLQRQVEALIAEAGPPESETLQKAMKTLTATRDSLLKTRTKQKKERKHELAKLYQQLKDCNAVDLCFLVDCTNSMQSHLQGVKTRINRIVNCVQTSNPTLNLRAAFVGYRDVNLPKEKQLEKLDFTNDIEAFKKFVGDVHTLYGEDYAEDVTGGIHECSNLGWSNETAVVIHIGDAPCHGTRFHTLSNLGDQYPDSCPNGRNIIREVQNLLVREGMSYYFLRINAKTDKMIEEINKELPDELQIEMLDYESVEKLEDLVTTCIRSSIFRTFTATRDQGKAEKFIDLDSTVWSPEDLPTQEASLWIAPKKKNLAALMERTEFVRGTAASTPRGGKDPDPPQDSVTADMQVVKIKVAPRPFASGALRYCYRGFLQTGEKFEPYVFKELKSVADEDNCKISHQSNADESTIAAFLAELFNKKEGGRGPKILYKRAYIAEVEKPSEQEGVDTETVRYSRATTSRGKFREVLQQRRDLGRREFSPDPSRGNGISGQIEQNASSFISADAGCWEGSCLLYG</sequence>
<dbReference type="SUPFAM" id="SSF53300">
    <property type="entry name" value="vWA-like"/>
    <property type="match status" value="1"/>
</dbReference>